<accession>A0A0P1LXU5</accession>
<keyword evidence="1" id="KW-1133">Transmembrane helix</keyword>
<sequence length="251" mass="28836">MFRNLLKVSRLVLTAILSPLVFLILFFVVSMVIYKHLEKDISWVDAFFWITHPHAISEDRRDLTKIFAFIVYVGIFFFQVWFIERILVNIFSGELKTLWRKRMSEVAISKMKNHYIICGYGQVGRTVVDELIKLNLPFVLIEMNESIVKELLREGINAIQGDARRRSVLLSAGIEKAKFICTLIDNDADNLYITITAKMLNPNIKVISRAGNLRYAEAMKGAGADEVIVPEYEGGMVVGRIISRYEKLKEL</sequence>
<accession>A0A0S4N9K6</accession>
<proteinExistence type="predicted"/>
<evidence type="ECO:0000313" key="6">
    <source>
        <dbReference type="Proteomes" id="UP000182200"/>
    </source>
</evidence>
<keyword evidence="6" id="KW-1185">Reference proteome</keyword>
<reference evidence="3 6" key="1">
    <citation type="submission" date="2015-11" db="EMBL/GenBank/DDBJ databases">
        <authorList>
            <person name="Varghese N."/>
        </authorList>
    </citation>
    <scope>NUCLEOTIDE SEQUENCE [LARGE SCALE GENOMIC DNA]</scope>
    <source>
        <strain evidence="3 6">JGI-8</strain>
    </source>
</reference>
<accession>A0A0P1M5H2</accession>
<evidence type="ECO:0000313" key="4">
    <source>
        <dbReference type="EMBL" id="CUU06881.1"/>
    </source>
</evidence>
<dbReference type="Proteomes" id="UP000182011">
    <property type="component" value="Unassembled WGS sequence"/>
</dbReference>
<dbReference type="STRING" id="1633631.GCA_001442925_01629"/>
<keyword evidence="4" id="KW-0407">Ion channel</keyword>
<dbReference type="InterPro" id="IPR036291">
    <property type="entry name" value="NAD(P)-bd_dom_sf"/>
</dbReference>
<dbReference type="Pfam" id="PF02254">
    <property type="entry name" value="TrkA_N"/>
    <property type="match status" value="1"/>
</dbReference>
<accession>A0A0P1M2Q0</accession>
<dbReference type="GO" id="GO:0006813">
    <property type="term" value="P:potassium ion transport"/>
    <property type="evidence" value="ECO:0007669"/>
    <property type="project" value="InterPro"/>
</dbReference>
<evidence type="ECO:0000313" key="3">
    <source>
        <dbReference type="EMBL" id="CUS80101.1"/>
    </source>
</evidence>
<accession>A0A0P1LC43</accession>
<dbReference type="PANTHER" id="PTHR43833">
    <property type="entry name" value="POTASSIUM CHANNEL PROTEIN 2-RELATED-RELATED"/>
    <property type="match status" value="1"/>
</dbReference>
<dbReference type="EMBL" id="FAOP01000006">
    <property type="protein sequence ID" value="CUU06881.1"/>
    <property type="molecule type" value="Genomic_DNA"/>
</dbReference>
<dbReference type="Proteomes" id="UP000182200">
    <property type="component" value="Unassembled WGS sequence"/>
</dbReference>
<dbReference type="InterPro" id="IPR050721">
    <property type="entry name" value="Trk_Ktr_HKT_K-transport"/>
</dbReference>
<dbReference type="PROSITE" id="PS51201">
    <property type="entry name" value="RCK_N"/>
    <property type="match status" value="1"/>
</dbReference>
<evidence type="ECO:0000259" key="2">
    <source>
        <dbReference type="PROSITE" id="PS51201"/>
    </source>
</evidence>
<dbReference type="PANTHER" id="PTHR43833:SF9">
    <property type="entry name" value="POTASSIUM CHANNEL PROTEIN YUGO-RELATED"/>
    <property type="match status" value="1"/>
</dbReference>
<dbReference type="SUPFAM" id="SSF51735">
    <property type="entry name" value="NAD(P)-binding Rossmann-fold domains"/>
    <property type="match status" value="1"/>
</dbReference>
<accession>A0A0P1MYN7</accession>
<dbReference type="OrthoDB" id="9781411at2"/>
<accession>A0A0P1MLJ1</accession>
<keyword evidence="4" id="KW-0406">Ion transport</keyword>
<reference evidence="4 5" key="2">
    <citation type="submission" date="2015-11" db="EMBL/GenBank/DDBJ databases">
        <authorList>
            <person name="Zhang Y."/>
            <person name="Guo Z."/>
        </authorList>
    </citation>
    <scope>NUCLEOTIDE SEQUENCE [LARGE SCALE GENOMIC DNA]</scope>
    <source>
        <strain evidence="4">JGI-4</strain>
    </source>
</reference>
<evidence type="ECO:0000256" key="1">
    <source>
        <dbReference type="SAM" id="Phobius"/>
    </source>
</evidence>
<dbReference type="RefSeq" id="WP_047134345.1">
    <property type="nucleotide sequence ID" value="NZ_CZVI01000003.1"/>
</dbReference>
<accession>A0A0P1P793</accession>
<protein>
    <submittedName>
        <fullName evidence="4">Voltage-gated potassium channel</fullName>
    </submittedName>
</protein>
<keyword evidence="1" id="KW-0812">Transmembrane</keyword>
<feature type="domain" description="RCK N-terminal" evidence="2">
    <location>
        <begin position="112"/>
        <end position="229"/>
    </location>
</feature>
<keyword evidence="4" id="KW-0813">Transport</keyword>
<organism evidence="4 5">
    <name type="scientific">Candidatus Kryptonium thompsonii</name>
    <dbReference type="NCBI Taxonomy" id="1633631"/>
    <lineage>
        <taxon>Bacteria</taxon>
        <taxon>Pseudomonadati</taxon>
        <taxon>Candidatus Kryptoniota</taxon>
        <taxon>Candidatus Kryptonium</taxon>
    </lineage>
</organism>
<dbReference type="InterPro" id="IPR003148">
    <property type="entry name" value="RCK_N"/>
</dbReference>
<gene>
    <name evidence="4" type="ORF">JGI4_01634</name>
    <name evidence="3" type="ORF">JGI8_00374</name>
</gene>
<accession>A0A0P1P5F4</accession>
<dbReference type="AlphaFoldDB" id="A0A0P1M5H2"/>
<dbReference type="EMBL" id="CZVI01000003">
    <property type="protein sequence ID" value="CUS80101.1"/>
    <property type="molecule type" value="Genomic_DNA"/>
</dbReference>
<dbReference type="Gene3D" id="3.40.50.720">
    <property type="entry name" value="NAD(P)-binding Rossmann-like Domain"/>
    <property type="match status" value="1"/>
</dbReference>
<feature type="transmembrane region" description="Helical" evidence="1">
    <location>
        <begin position="66"/>
        <end position="92"/>
    </location>
</feature>
<feature type="transmembrane region" description="Helical" evidence="1">
    <location>
        <begin position="12"/>
        <end position="34"/>
    </location>
</feature>
<accession>A0A0P1LFG7</accession>
<accession>A0A0P1LZ61</accession>
<evidence type="ECO:0000313" key="5">
    <source>
        <dbReference type="Proteomes" id="UP000182011"/>
    </source>
</evidence>
<keyword evidence="1" id="KW-0472">Membrane</keyword>
<dbReference type="GO" id="GO:0034220">
    <property type="term" value="P:monoatomic ion transmembrane transport"/>
    <property type="evidence" value="ECO:0007669"/>
    <property type="project" value="UniProtKB-KW"/>
</dbReference>
<name>A0A0P1M5H2_9BACT</name>
<accession>A0A0P1MJY0</accession>